<accession>A0ABW3YDB5</accession>
<dbReference type="PANTHER" id="PTHR33495">
    <property type="entry name" value="ANTI-SIGMA FACTOR ANTAGONIST TM_1081-RELATED-RELATED"/>
    <property type="match status" value="1"/>
</dbReference>
<dbReference type="InterPro" id="IPR002645">
    <property type="entry name" value="STAS_dom"/>
</dbReference>
<name>A0ABW3YDB5_9ACTN</name>
<dbReference type="Proteomes" id="UP001597260">
    <property type="component" value="Unassembled WGS sequence"/>
</dbReference>
<dbReference type="InterPro" id="IPR003658">
    <property type="entry name" value="Anti-sigma_ant"/>
</dbReference>
<dbReference type="SUPFAM" id="SSF52091">
    <property type="entry name" value="SpoIIaa-like"/>
    <property type="match status" value="1"/>
</dbReference>
<dbReference type="EMBL" id="JBHTMP010000014">
    <property type="protein sequence ID" value="MFD1321733.1"/>
    <property type="molecule type" value="Genomic_DNA"/>
</dbReference>
<comment type="similarity">
    <text evidence="1 2">Belongs to the anti-sigma-factor antagonist family.</text>
</comment>
<dbReference type="Gene3D" id="3.30.750.24">
    <property type="entry name" value="STAS domain"/>
    <property type="match status" value="1"/>
</dbReference>
<evidence type="ECO:0000313" key="5">
    <source>
        <dbReference type="Proteomes" id="UP001597260"/>
    </source>
</evidence>
<reference evidence="5" key="1">
    <citation type="journal article" date="2019" name="Int. J. Syst. Evol. Microbiol.">
        <title>The Global Catalogue of Microorganisms (GCM) 10K type strain sequencing project: providing services to taxonomists for standard genome sequencing and annotation.</title>
        <authorList>
            <consortium name="The Broad Institute Genomics Platform"/>
            <consortium name="The Broad Institute Genome Sequencing Center for Infectious Disease"/>
            <person name="Wu L."/>
            <person name="Ma J."/>
        </authorList>
    </citation>
    <scope>NUCLEOTIDE SEQUENCE [LARGE SCALE GENOMIC DNA]</scope>
    <source>
        <strain evidence="5">JCM 31037</strain>
    </source>
</reference>
<evidence type="ECO:0000256" key="1">
    <source>
        <dbReference type="ARBA" id="ARBA00009013"/>
    </source>
</evidence>
<dbReference type="InterPro" id="IPR036513">
    <property type="entry name" value="STAS_dom_sf"/>
</dbReference>
<dbReference type="Pfam" id="PF01740">
    <property type="entry name" value="STAS"/>
    <property type="match status" value="1"/>
</dbReference>
<dbReference type="RefSeq" id="WP_377569986.1">
    <property type="nucleotide sequence ID" value="NZ_JBHTMP010000014.1"/>
</dbReference>
<comment type="caution">
    <text evidence="4">The sequence shown here is derived from an EMBL/GenBank/DDBJ whole genome shotgun (WGS) entry which is preliminary data.</text>
</comment>
<feature type="domain" description="STAS" evidence="3">
    <location>
        <begin position="8"/>
        <end position="103"/>
    </location>
</feature>
<dbReference type="PROSITE" id="PS50801">
    <property type="entry name" value="STAS"/>
    <property type="match status" value="1"/>
</dbReference>
<evidence type="ECO:0000259" key="3">
    <source>
        <dbReference type="PROSITE" id="PS50801"/>
    </source>
</evidence>
<sequence>MGESSDDFRMEVRVSDQSIDVRVAGEIDIANADEFRAVLWAQPASPVTLRVDLAEVELLSAAGVRALVAVHLRRRAAGGQLVLCNPNAIVRRTLRATRVNRVIPIVGTDMASLDESTRPSWPFAVPMARTSASVILDSRLRVRSTL</sequence>
<gene>
    <name evidence="4" type="ORF">ACFQ4H_11600</name>
</gene>
<dbReference type="PANTHER" id="PTHR33495:SF2">
    <property type="entry name" value="ANTI-SIGMA FACTOR ANTAGONIST TM_1081-RELATED"/>
    <property type="match status" value="1"/>
</dbReference>
<evidence type="ECO:0000256" key="2">
    <source>
        <dbReference type="RuleBase" id="RU003749"/>
    </source>
</evidence>
<keyword evidence="5" id="KW-1185">Reference proteome</keyword>
<organism evidence="4 5">
    <name type="scientific">Micromonospora sonneratiae</name>
    <dbReference type="NCBI Taxonomy" id="1184706"/>
    <lineage>
        <taxon>Bacteria</taxon>
        <taxon>Bacillati</taxon>
        <taxon>Actinomycetota</taxon>
        <taxon>Actinomycetes</taxon>
        <taxon>Micromonosporales</taxon>
        <taxon>Micromonosporaceae</taxon>
        <taxon>Micromonospora</taxon>
    </lineage>
</organism>
<dbReference type="NCBIfam" id="TIGR00377">
    <property type="entry name" value="ant_ant_sig"/>
    <property type="match status" value="1"/>
</dbReference>
<proteinExistence type="inferred from homology"/>
<protein>
    <recommendedName>
        <fullName evidence="2">Anti-sigma factor antagonist</fullName>
    </recommendedName>
</protein>
<dbReference type="CDD" id="cd07043">
    <property type="entry name" value="STAS_anti-anti-sigma_factors"/>
    <property type="match status" value="1"/>
</dbReference>
<evidence type="ECO:0000313" key="4">
    <source>
        <dbReference type="EMBL" id="MFD1321733.1"/>
    </source>
</evidence>